<feature type="chain" id="PRO_5045848389" evidence="3">
    <location>
        <begin position="22"/>
        <end position="366"/>
    </location>
</feature>
<evidence type="ECO:0000256" key="1">
    <source>
        <dbReference type="ARBA" id="ARBA00022729"/>
    </source>
</evidence>
<evidence type="ECO:0000256" key="3">
    <source>
        <dbReference type="SAM" id="SignalP"/>
    </source>
</evidence>
<sequence length="366" mass="39324">MTIRARAVTAILAFVTVSVTASVTTSCSTPQPTDKKLPPVNPRASSLSEGFGTMDRLVDAAKKEGTLTVVGLARNWVGYGEIISRFSDKYGIKVVSSTPDASSRQQIDAATRLSGTKDAPDVFDLSLGVAVANAKKFAPYQIGHWTDIPDTLKDPKGLWYAAYGGYMSIGYDPRKLPAPTSYAALLRPGAQVALPGDPRRMASAFSGVMAASLQGGQPDAARGVDFFSRLKKGGMLSRPDRATAVLDWDFMNSAAAARDQKSWHVTIPRGEVLASYYLQAINAEAPHPAAARLWEEFLLSDEGQNLFLRAYARPARMEAMEMRGTVDRDAAAKLPAASGTPVVLTIPQQDQAKAYLKAHWSQITGT</sequence>
<gene>
    <name evidence="4" type="ORF">ACFHYQ_26145</name>
</gene>
<feature type="region of interest" description="Disordered" evidence="2">
    <location>
        <begin position="25"/>
        <end position="48"/>
    </location>
</feature>
<dbReference type="Pfam" id="PF13343">
    <property type="entry name" value="SBP_bac_6"/>
    <property type="match status" value="1"/>
</dbReference>
<evidence type="ECO:0000256" key="2">
    <source>
        <dbReference type="SAM" id="MobiDB-lite"/>
    </source>
</evidence>
<keyword evidence="5" id="KW-1185">Reference proteome</keyword>
<dbReference type="SUPFAM" id="SSF53850">
    <property type="entry name" value="Periplasmic binding protein-like II"/>
    <property type="match status" value="1"/>
</dbReference>
<proteinExistence type="predicted"/>
<dbReference type="PROSITE" id="PS51257">
    <property type="entry name" value="PROKAR_LIPOPROTEIN"/>
    <property type="match status" value="1"/>
</dbReference>
<keyword evidence="1 3" id="KW-0732">Signal</keyword>
<protein>
    <submittedName>
        <fullName evidence="4">ABC transporter substrate-binding protein</fullName>
    </submittedName>
</protein>
<name>A0ABV6UC58_9ACTN</name>
<accession>A0ABV6UC58</accession>
<evidence type="ECO:0000313" key="4">
    <source>
        <dbReference type="EMBL" id="MFC0865785.1"/>
    </source>
</evidence>
<dbReference type="EMBL" id="JBHMQT010000058">
    <property type="protein sequence ID" value="MFC0865785.1"/>
    <property type="molecule type" value="Genomic_DNA"/>
</dbReference>
<dbReference type="RefSeq" id="WP_394303795.1">
    <property type="nucleotide sequence ID" value="NZ_JBHMQT010000058.1"/>
</dbReference>
<reference evidence="4 5" key="1">
    <citation type="submission" date="2024-09" db="EMBL/GenBank/DDBJ databases">
        <authorList>
            <person name="Sun Q."/>
            <person name="Mori K."/>
        </authorList>
    </citation>
    <scope>NUCLEOTIDE SEQUENCE [LARGE SCALE GENOMIC DNA]</scope>
    <source>
        <strain evidence="4 5">TBRC 1851</strain>
    </source>
</reference>
<dbReference type="PANTHER" id="PTHR30006">
    <property type="entry name" value="THIAMINE-BINDING PERIPLASMIC PROTEIN-RELATED"/>
    <property type="match status" value="1"/>
</dbReference>
<dbReference type="Gene3D" id="3.40.190.10">
    <property type="entry name" value="Periplasmic binding protein-like II"/>
    <property type="match status" value="2"/>
</dbReference>
<organism evidence="4 5">
    <name type="scientific">Sphaerimonospora cavernae</name>
    <dbReference type="NCBI Taxonomy" id="1740611"/>
    <lineage>
        <taxon>Bacteria</taxon>
        <taxon>Bacillati</taxon>
        <taxon>Actinomycetota</taxon>
        <taxon>Actinomycetes</taxon>
        <taxon>Streptosporangiales</taxon>
        <taxon>Streptosporangiaceae</taxon>
        <taxon>Sphaerimonospora</taxon>
    </lineage>
</organism>
<dbReference type="PANTHER" id="PTHR30006:SF2">
    <property type="entry name" value="ABC TRANSPORTER SUBSTRATE-BINDING PROTEIN"/>
    <property type="match status" value="1"/>
</dbReference>
<comment type="caution">
    <text evidence="4">The sequence shown here is derived from an EMBL/GenBank/DDBJ whole genome shotgun (WGS) entry which is preliminary data.</text>
</comment>
<evidence type="ECO:0000313" key="5">
    <source>
        <dbReference type="Proteomes" id="UP001589870"/>
    </source>
</evidence>
<feature type="signal peptide" evidence="3">
    <location>
        <begin position="1"/>
        <end position="21"/>
    </location>
</feature>
<dbReference type="Proteomes" id="UP001589870">
    <property type="component" value="Unassembled WGS sequence"/>
</dbReference>